<dbReference type="SMART" id="SM00364">
    <property type="entry name" value="LRR_BAC"/>
    <property type="match status" value="5"/>
</dbReference>
<dbReference type="GO" id="GO:0031028">
    <property type="term" value="P:septation initiation signaling"/>
    <property type="evidence" value="ECO:0007669"/>
    <property type="project" value="TreeGrafter"/>
</dbReference>
<accession>B6Q7R2</accession>
<evidence type="ECO:0000256" key="1">
    <source>
        <dbReference type="ARBA" id="ARBA00022614"/>
    </source>
</evidence>
<proteinExistence type="predicted"/>
<dbReference type="OrthoDB" id="7451790at2759"/>
<reference evidence="5" key="1">
    <citation type="journal article" date="2015" name="Genome Announc.">
        <title>Genome sequence of the AIDS-associated pathogen Penicillium marneffei (ATCC18224) and its near taxonomic relative Talaromyces stipitatus (ATCC10500).</title>
        <authorList>
            <person name="Nierman W.C."/>
            <person name="Fedorova-Abrams N.D."/>
            <person name="Andrianopoulos A."/>
        </authorList>
    </citation>
    <scope>NUCLEOTIDE SEQUENCE [LARGE SCALE GENOMIC DNA]</scope>
    <source>
        <strain evidence="5">ATCC 18224 / CBS 334.59 / QM 7333</strain>
    </source>
</reference>
<dbReference type="VEuPathDB" id="FungiDB:PMAA_035900"/>
<feature type="compositionally biased region" description="Polar residues" evidence="3">
    <location>
        <begin position="1049"/>
        <end position="1070"/>
    </location>
</feature>
<dbReference type="SMART" id="SM00369">
    <property type="entry name" value="LRR_TYP"/>
    <property type="match status" value="6"/>
</dbReference>
<feature type="compositionally biased region" description="Polar residues" evidence="3">
    <location>
        <begin position="125"/>
        <end position="134"/>
    </location>
</feature>
<feature type="region of interest" description="Disordered" evidence="3">
    <location>
        <begin position="512"/>
        <end position="551"/>
    </location>
</feature>
<feature type="region of interest" description="Disordered" evidence="3">
    <location>
        <begin position="412"/>
        <end position="467"/>
    </location>
</feature>
<dbReference type="PhylomeDB" id="B6Q7R2"/>
<feature type="compositionally biased region" description="Basic and acidic residues" evidence="3">
    <location>
        <begin position="956"/>
        <end position="992"/>
    </location>
</feature>
<sequence length="1767" mass="196154">MFSMAKTNDIKPANMAKEPWLTGLDEDWPSQPSTPCSLPHSPTLPSSGHKHSTARKCISCEIRSRIPKPEAPSPRVRGLITPRGAKQTQARRGGSTTPTSARASTSPRASSSPRASRSSTNTPSQASPKTSAKQPTPARKKPSSTPLKNVMSARSSSVASDRMSDLGTIQVRAGKEDTKGTPEWKRRIVRGEISADEQCDLFAPMGLENIFKQPATAAGSEVLSSFAIFSHPENDAQVQAAGGTTDKGARRRVSFKNNPEKEYFDEESVHLKVRTTSSRRGKYGLDGVSDADSRLRSASGEEELRNEDLTPIFLSSNGTVERRTGSGVLQSALKQLGGMSEESGQRQDKALSEDKENGEAATFLPNELLGVSSPYFPEDLSTGTQEALRTQPFVTIERGGFSDGSFQLRQLSPSSFPSNLQSSVLTNSKIRSSPPTVNHDNRSAIPTISFSPEGEPGSERPQTANVSSPLKLFANHDTFTNNKLLRRMSQFEETFQDVSDDDEPASPSLIARRTRTTNRNLPVLRRGHTHPQRSDRRPATQDAANPRMNSFRKGRFNFGFASQESSLVPSLSFQQPYVRERQLRQRSTSQNTVNERLRKTKSLENLPENGTSTRALQRRLSRHSNSRRSSQGIYQSIPNVRRISNMSSRTTAPKRRRTLQQTEEQSLDATELIESVLNMSLEDKKAWHQSQVNMINSSSLNSEQAGVSWAAGASGGAFYRVDDSIEDALSQDDHKRSLTTQDFLDEATKVMSIIRSKNKYTSGLASVEESHITGEDDEEDEMSSRENLSRPPSREGVDMRKFREPRPMHPRVVSHLKKFADKEDTEQFMASVMSDLYKENQPMLDGSMVGGNATSSPHDVRILPQRKRKFSDDDAPMHSIPTVSSNGSNTKGVIASDMVSHLIPEQVNGMNYDRTTKSWVKQKVNHNMRSEDSEDDPFGSIPDLSYDELEELKKAQEFTSPRKDGQTADAEQTGRADRHGKSGSEGTERPVTREGNPFIPDSSSVQSKTTRFTSSGPQPETRATSWGTEDLTVNIGRFTNPGSKKLDGESTTEQETLLKQPKQSMGSNSKRAATISFSSPLVSHISYADDGEDVSTSDTIKAGQHERQTDHRASTVAPSRRTSFDGKPFIGRPISRIDERTEESYAEMSLIRRNSTGSTPLRGERSMILPSSARDDNYSFHMSSLAEFTVHQTDYPINPEPSYVAPRTHPTSLRQIHGTFALATEDLIRHITDVEPTEPFWEQLRRLSLRDKGIATLHQLDKFCPLLEELDVSENELVQLDGTPSTLRDLHIQHNSLTNLTSWGHLINLQYLDVSGNQLETLDGFSGLFHLRELRANNNRIRNIKGVFGLNGLLRLELKHNNLTSVNFEGSELIRLSELDLSNNQITAVKHIEYLQAIETLDLSENQMRELQTPMPIRSLRSFKVSSNRLSNFDASYYPKLRLLYLDNNYLTTVSGLAGCSGIEVFSVREQFSGQSPEEGASLDIDLSPLGDARKIFLSANRLSDRTLSPSVPMLGLQLLDIASCGIRVLPGHFGKDFPNLRVLNLNFNSVSDLGSIADMRGLSRLTAAGNRISRLRMLCQVVARVGRSSQHDYSSLRTIDLRNNPLTVGFYPPPVSGSGRADTHIKMLEDRLHKTQKRQNRIESGSDLLPEMFGEVEENAVVGFKGQAATKERITEVEINDPYTLPPADAEADQKYRLRLDGSTKSKRMTLEVMLYAGTGGSVRVLDGLELRPILEQDKAEVDRLWSKLEQLGVFTKKTPNSALCQ</sequence>
<feature type="region of interest" description="Disordered" evidence="3">
    <location>
        <begin position="956"/>
        <end position="1070"/>
    </location>
</feature>
<feature type="compositionally biased region" description="Polar residues" evidence="3">
    <location>
        <begin position="143"/>
        <end position="159"/>
    </location>
</feature>
<gene>
    <name evidence="4" type="ORF">PMAA_035900</name>
</gene>
<keyword evidence="1" id="KW-0433">Leucine-rich repeat</keyword>
<dbReference type="SUPFAM" id="SSF52058">
    <property type="entry name" value="L domain-like"/>
    <property type="match status" value="1"/>
</dbReference>
<evidence type="ECO:0000256" key="3">
    <source>
        <dbReference type="SAM" id="MobiDB-lite"/>
    </source>
</evidence>
<dbReference type="GO" id="GO:0035591">
    <property type="term" value="F:signaling adaptor activity"/>
    <property type="evidence" value="ECO:0007669"/>
    <property type="project" value="TreeGrafter"/>
</dbReference>
<dbReference type="GO" id="GO:1902412">
    <property type="term" value="P:regulation of mitotic cytokinesis"/>
    <property type="evidence" value="ECO:0007669"/>
    <property type="project" value="TreeGrafter"/>
</dbReference>
<evidence type="ECO:0000313" key="5">
    <source>
        <dbReference type="Proteomes" id="UP000001294"/>
    </source>
</evidence>
<keyword evidence="5" id="KW-1185">Reference proteome</keyword>
<dbReference type="InterPro" id="IPR001611">
    <property type="entry name" value="Leu-rich_rpt"/>
</dbReference>
<feature type="compositionally biased region" description="Basic and acidic residues" evidence="3">
    <location>
        <begin position="1103"/>
        <end position="1113"/>
    </location>
</feature>
<dbReference type="Gene3D" id="3.80.10.10">
    <property type="entry name" value="Ribonuclease Inhibitor"/>
    <property type="match status" value="2"/>
</dbReference>
<evidence type="ECO:0000256" key="2">
    <source>
        <dbReference type="ARBA" id="ARBA00022737"/>
    </source>
</evidence>
<feature type="region of interest" description="Disordered" evidence="3">
    <location>
        <begin position="22"/>
        <end position="52"/>
    </location>
</feature>
<feature type="compositionally biased region" description="Polar residues" evidence="3">
    <location>
        <begin position="585"/>
        <end position="594"/>
    </location>
</feature>
<protein>
    <submittedName>
        <fullName evidence="4">Conserved leucine-rich repeat protein</fullName>
    </submittedName>
</protein>
<dbReference type="HOGENOM" id="CLU_002093_1_0_1"/>
<dbReference type="Pfam" id="PF13855">
    <property type="entry name" value="LRR_8"/>
    <property type="match status" value="1"/>
</dbReference>
<feature type="region of interest" description="Disordered" evidence="3">
    <location>
        <begin position="336"/>
        <end position="357"/>
    </location>
</feature>
<dbReference type="PANTHER" id="PTHR47566:SF1">
    <property type="entry name" value="PROTEIN NUD1"/>
    <property type="match status" value="1"/>
</dbReference>
<feature type="compositionally biased region" description="Low complexity" evidence="3">
    <location>
        <begin position="412"/>
        <end position="423"/>
    </location>
</feature>
<dbReference type="EMBL" id="DS995899">
    <property type="protein sequence ID" value="EEA28797.1"/>
    <property type="molecule type" value="Genomic_DNA"/>
</dbReference>
<feature type="region of interest" description="Disordered" evidence="3">
    <location>
        <begin position="1088"/>
        <end position="1131"/>
    </location>
</feature>
<keyword evidence="2" id="KW-0677">Repeat</keyword>
<dbReference type="InterPro" id="IPR003591">
    <property type="entry name" value="Leu-rich_rpt_typical-subtyp"/>
</dbReference>
<feature type="compositionally biased region" description="Low complexity" evidence="3">
    <location>
        <begin position="95"/>
        <end position="124"/>
    </location>
</feature>
<feature type="region of interest" description="Disordered" evidence="3">
    <location>
        <begin position="869"/>
        <end position="889"/>
    </location>
</feature>
<feature type="compositionally biased region" description="Polar residues" evidence="3">
    <location>
        <begin position="1001"/>
        <end position="1027"/>
    </location>
</feature>
<dbReference type="STRING" id="441960.B6Q7R2"/>
<dbReference type="InterPro" id="IPR052574">
    <property type="entry name" value="CDIRP"/>
</dbReference>
<feature type="region of interest" description="Disordered" evidence="3">
    <location>
        <begin position="764"/>
        <end position="798"/>
    </location>
</feature>
<dbReference type="InterPro" id="IPR032675">
    <property type="entry name" value="LRR_dom_sf"/>
</dbReference>
<dbReference type="GO" id="GO:0061499">
    <property type="term" value="C:outer plaque of mitotic spindle pole body"/>
    <property type="evidence" value="ECO:0007669"/>
    <property type="project" value="TreeGrafter"/>
</dbReference>
<feature type="compositionally biased region" description="Basic and acidic residues" evidence="3">
    <location>
        <begin position="343"/>
        <end position="357"/>
    </location>
</feature>
<dbReference type="PANTHER" id="PTHR47566">
    <property type="match status" value="1"/>
</dbReference>
<organism evidence="4 5">
    <name type="scientific">Talaromyces marneffei (strain ATCC 18224 / CBS 334.59 / QM 7333)</name>
    <name type="common">Penicillium marneffei</name>
    <dbReference type="NCBI Taxonomy" id="441960"/>
    <lineage>
        <taxon>Eukaryota</taxon>
        <taxon>Fungi</taxon>
        <taxon>Dikarya</taxon>
        <taxon>Ascomycota</taxon>
        <taxon>Pezizomycotina</taxon>
        <taxon>Eurotiomycetes</taxon>
        <taxon>Eurotiomycetidae</taxon>
        <taxon>Eurotiales</taxon>
        <taxon>Trichocomaceae</taxon>
        <taxon>Talaromyces</taxon>
        <taxon>Talaromyces sect. Talaromyces</taxon>
    </lineage>
</organism>
<dbReference type="PROSITE" id="PS51450">
    <property type="entry name" value="LRR"/>
    <property type="match status" value="5"/>
</dbReference>
<feature type="region of interest" description="Disordered" evidence="3">
    <location>
        <begin position="579"/>
        <end position="666"/>
    </location>
</feature>
<feature type="compositionally biased region" description="Basic residues" evidence="3">
    <location>
        <begin position="616"/>
        <end position="626"/>
    </location>
</feature>
<name>B6Q7R2_TALMQ</name>
<feature type="compositionally biased region" description="Polar residues" evidence="3">
    <location>
        <begin position="631"/>
        <end position="651"/>
    </location>
</feature>
<feature type="compositionally biased region" description="Basic and acidic residues" evidence="3">
    <location>
        <begin position="782"/>
        <end position="798"/>
    </location>
</feature>
<evidence type="ECO:0000313" key="4">
    <source>
        <dbReference type="EMBL" id="EEA28797.1"/>
    </source>
</evidence>
<feature type="compositionally biased region" description="Polar residues" evidence="3">
    <location>
        <begin position="424"/>
        <end position="450"/>
    </location>
</feature>
<dbReference type="SMART" id="SM00365">
    <property type="entry name" value="LRR_SD22"/>
    <property type="match status" value="4"/>
</dbReference>
<feature type="region of interest" description="Disordered" evidence="3">
    <location>
        <begin position="65"/>
        <end position="166"/>
    </location>
</feature>
<dbReference type="Proteomes" id="UP000001294">
    <property type="component" value="Unassembled WGS sequence"/>
</dbReference>